<protein>
    <submittedName>
        <fullName evidence="1">Uncharacterized protein</fullName>
    </submittedName>
</protein>
<proteinExistence type="predicted"/>
<evidence type="ECO:0000313" key="1">
    <source>
        <dbReference type="EMBL" id="GAL23013.1"/>
    </source>
</evidence>
<comment type="caution">
    <text evidence="1">The sequence shown here is derived from an EMBL/GenBank/DDBJ whole genome shotgun (WGS) entry which is preliminary data.</text>
</comment>
<reference evidence="1 2" key="1">
    <citation type="submission" date="2014-09" db="EMBL/GenBank/DDBJ databases">
        <title>Vibrio maritimus JCM 19235. (C45) whole genome shotgun sequence.</title>
        <authorList>
            <person name="Sawabe T."/>
            <person name="Meirelles P."/>
            <person name="Nakanishi M."/>
            <person name="Sayaka M."/>
            <person name="Hattori M."/>
            <person name="Ohkuma M."/>
        </authorList>
    </citation>
    <scope>NUCLEOTIDE SEQUENCE [LARGE SCALE GENOMIC DNA]</scope>
    <source>
        <strain evidence="2">JCM19235</strain>
    </source>
</reference>
<keyword evidence="2" id="KW-1185">Reference proteome</keyword>
<sequence length="95" mass="11100">MKIQESQRLIANQLIGYANLPVVKKPFMEDGEFRFMMTRRPGCPLSEKRLKQEMSDTIRSVIRYEESVELKQRVRQSLSDASINSLRDLLQLLIS</sequence>
<accession>A0A090S8B6</accession>
<dbReference type="Proteomes" id="UP000029228">
    <property type="component" value="Unassembled WGS sequence"/>
</dbReference>
<reference evidence="1 2" key="2">
    <citation type="submission" date="2014-09" db="EMBL/GenBank/DDBJ databases">
        <authorList>
            <consortium name="NBRP consortium"/>
            <person name="Sawabe T."/>
            <person name="Meirelles P."/>
            <person name="Nakanishi M."/>
            <person name="Sayaka M."/>
            <person name="Hattori M."/>
            <person name="Ohkuma M."/>
        </authorList>
    </citation>
    <scope>NUCLEOTIDE SEQUENCE [LARGE SCALE GENOMIC DNA]</scope>
    <source>
        <strain evidence="2">JCM19235</strain>
    </source>
</reference>
<dbReference type="EMBL" id="BBMR01000017">
    <property type="protein sequence ID" value="GAL23013.1"/>
    <property type="molecule type" value="Genomic_DNA"/>
</dbReference>
<dbReference type="AlphaFoldDB" id="A0A090S8B6"/>
<name>A0A090S8B6_9VIBR</name>
<evidence type="ECO:0000313" key="2">
    <source>
        <dbReference type="Proteomes" id="UP000029228"/>
    </source>
</evidence>
<organism evidence="1 2">
    <name type="scientific">Vibrio maritimus</name>
    <dbReference type="NCBI Taxonomy" id="990268"/>
    <lineage>
        <taxon>Bacteria</taxon>
        <taxon>Pseudomonadati</taxon>
        <taxon>Pseudomonadota</taxon>
        <taxon>Gammaproteobacteria</taxon>
        <taxon>Vibrionales</taxon>
        <taxon>Vibrionaceae</taxon>
        <taxon>Vibrio</taxon>
    </lineage>
</organism>
<gene>
    <name evidence="1" type="ORF">JCM19235_1314</name>
</gene>
<dbReference type="STRING" id="990268.JCM19235_1314"/>